<evidence type="ECO:0000256" key="1">
    <source>
        <dbReference type="SAM" id="MobiDB-lite"/>
    </source>
</evidence>
<evidence type="ECO:0000313" key="2">
    <source>
        <dbReference type="EMBL" id="KAK0708069.1"/>
    </source>
</evidence>
<reference evidence="2" key="1">
    <citation type="submission" date="2023-06" db="EMBL/GenBank/DDBJ databases">
        <title>Genome-scale phylogeny and comparative genomics of the fungal order Sordariales.</title>
        <authorList>
            <consortium name="Lawrence Berkeley National Laboratory"/>
            <person name="Hensen N."/>
            <person name="Bonometti L."/>
            <person name="Westerberg I."/>
            <person name="Brannstrom I.O."/>
            <person name="Guillou S."/>
            <person name="Cros-Aarteil S."/>
            <person name="Calhoun S."/>
            <person name="Haridas S."/>
            <person name="Kuo A."/>
            <person name="Mondo S."/>
            <person name="Pangilinan J."/>
            <person name="Riley R."/>
            <person name="Labutti K."/>
            <person name="Andreopoulos B."/>
            <person name="Lipzen A."/>
            <person name="Chen C."/>
            <person name="Yanf M."/>
            <person name="Daum C."/>
            <person name="Ng V."/>
            <person name="Clum A."/>
            <person name="Steindorff A."/>
            <person name="Ohm R."/>
            <person name="Martin F."/>
            <person name="Silar P."/>
            <person name="Natvig D."/>
            <person name="Lalanne C."/>
            <person name="Gautier V."/>
            <person name="Ament-Velasquez S.L."/>
            <person name="Kruys A."/>
            <person name="Hutchinson M.I."/>
            <person name="Powell A.J."/>
            <person name="Barry K."/>
            <person name="Miller A.N."/>
            <person name="Grigoriev I.V."/>
            <person name="Debuchy R."/>
            <person name="Gladieux P."/>
            <person name="Thoren M.H."/>
            <person name="Johannesson H."/>
        </authorList>
    </citation>
    <scope>NUCLEOTIDE SEQUENCE</scope>
    <source>
        <strain evidence="2">SMH4607-1</strain>
    </source>
</reference>
<protein>
    <submittedName>
        <fullName evidence="2">Uncharacterized protein</fullName>
    </submittedName>
</protein>
<dbReference type="AlphaFoldDB" id="A0AA40A2V3"/>
<dbReference type="EMBL" id="JAUKUA010000006">
    <property type="protein sequence ID" value="KAK0708069.1"/>
    <property type="molecule type" value="Genomic_DNA"/>
</dbReference>
<organism evidence="2 3">
    <name type="scientific">Lasiosphaeris hirsuta</name>
    <dbReference type="NCBI Taxonomy" id="260670"/>
    <lineage>
        <taxon>Eukaryota</taxon>
        <taxon>Fungi</taxon>
        <taxon>Dikarya</taxon>
        <taxon>Ascomycota</taxon>
        <taxon>Pezizomycotina</taxon>
        <taxon>Sordariomycetes</taxon>
        <taxon>Sordariomycetidae</taxon>
        <taxon>Sordariales</taxon>
        <taxon>Lasiosphaeriaceae</taxon>
        <taxon>Lasiosphaeris</taxon>
    </lineage>
</organism>
<feature type="compositionally biased region" description="Low complexity" evidence="1">
    <location>
        <begin position="84"/>
        <end position="95"/>
    </location>
</feature>
<proteinExistence type="predicted"/>
<comment type="caution">
    <text evidence="2">The sequence shown here is derived from an EMBL/GenBank/DDBJ whole genome shotgun (WGS) entry which is preliminary data.</text>
</comment>
<gene>
    <name evidence="2" type="ORF">B0H67DRAFT_327396</name>
</gene>
<keyword evidence="3" id="KW-1185">Reference proteome</keyword>
<feature type="region of interest" description="Disordered" evidence="1">
    <location>
        <begin position="1"/>
        <end position="95"/>
    </location>
</feature>
<accession>A0AA40A2V3</accession>
<name>A0AA40A2V3_9PEZI</name>
<feature type="compositionally biased region" description="Basic residues" evidence="1">
    <location>
        <begin position="74"/>
        <end position="83"/>
    </location>
</feature>
<evidence type="ECO:0000313" key="3">
    <source>
        <dbReference type="Proteomes" id="UP001172102"/>
    </source>
</evidence>
<dbReference type="Proteomes" id="UP001172102">
    <property type="component" value="Unassembled WGS sequence"/>
</dbReference>
<feature type="compositionally biased region" description="Basic and acidic residues" evidence="1">
    <location>
        <begin position="1"/>
        <end position="49"/>
    </location>
</feature>
<sequence>MADGRWRRDSSKGRSGEATTMRDAREDEEGRGTTEPQNRECRAPGERGAEVQNAEAGKRGKEGLLGNRKNGGGQKRRKRRNARPRPAWAWPGGAARASASRDKLSGSCSFACLSPCHTKPTKRRHVLTARCALQVAILHRASTETATAAAAASLRYAGVPSCLYRLYWACAGDRMETADDAGCADVLEARPPDQTRKFWGTRAEGCLFLHNSASVKRGLGLLGWAVACKREEGRWEELSPMSEGLQRPKKSLYFTMTAPFYYVHSAACPARCLPSEVRRGGHRAFGSGAPGSGEAAAHTLLPFVSSALEKQHPWRFQ</sequence>